<organism evidence="3 4">
    <name type="scientific">Chitinophaga niabensis</name>
    <dbReference type="NCBI Taxonomy" id="536979"/>
    <lineage>
        <taxon>Bacteria</taxon>
        <taxon>Pseudomonadati</taxon>
        <taxon>Bacteroidota</taxon>
        <taxon>Chitinophagia</taxon>
        <taxon>Chitinophagales</taxon>
        <taxon>Chitinophagaceae</taxon>
        <taxon>Chitinophaga</taxon>
    </lineage>
</organism>
<evidence type="ECO:0000259" key="2">
    <source>
        <dbReference type="Pfam" id="PF13472"/>
    </source>
</evidence>
<dbReference type="STRING" id="536979.SAMN04488055_2888"/>
<dbReference type="RefSeq" id="WP_074239905.1">
    <property type="nucleotide sequence ID" value="NZ_FSRA01000001.1"/>
</dbReference>
<keyword evidence="4" id="KW-1185">Reference proteome</keyword>
<dbReference type="EMBL" id="FSRA01000001">
    <property type="protein sequence ID" value="SIO09316.1"/>
    <property type="molecule type" value="Genomic_DNA"/>
</dbReference>
<evidence type="ECO:0000313" key="3">
    <source>
        <dbReference type="EMBL" id="SIO09316.1"/>
    </source>
</evidence>
<reference evidence="4" key="1">
    <citation type="submission" date="2016-11" db="EMBL/GenBank/DDBJ databases">
        <authorList>
            <person name="Varghese N."/>
            <person name="Submissions S."/>
        </authorList>
    </citation>
    <scope>NUCLEOTIDE SEQUENCE [LARGE SCALE GENOMIC DNA]</scope>
    <source>
        <strain evidence="4">DSM 24787</strain>
    </source>
</reference>
<evidence type="ECO:0000313" key="4">
    <source>
        <dbReference type="Proteomes" id="UP000185003"/>
    </source>
</evidence>
<feature type="chain" id="PRO_5009936246" evidence="1">
    <location>
        <begin position="21"/>
        <end position="223"/>
    </location>
</feature>
<dbReference type="PANTHER" id="PTHR30383:SF5">
    <property type="entry name" value="SGNH HYDROLASE-TYPE ESTERASE DOMAIN-CONTAINING PROTEIN"/>
    <property type="match status" value="1"/>
</dbReference>
<name>A0A1N6GP35_9BACT</name>
<evidence type="ECO:0000256" key="1">
    <source>
        <dbReference type="SAM" id="SignalP"/>
    </source>
</evidence>
<dbReference type="Proteomes" id="UP000185003">
    <property type="component" value="Unassembled WGS sequence"/>
</dbReference>
<feature type="domain" description="SGNH hydrolase-type esterase" evidence="2">
    <location>
        <begin position="51"/>
        <end position="206"/>
    </location>
</feature>
<dbReference type="PANTHER" id="PTHR30383">
    <property type="entry name" value="THIOESTERASE 1/PROTEASE 1/LYSOPHOSPHOLIPASE L1"/>
    <property type="match status" value="1"/>
</dbReference>
<dbReference type="InterPro" id="IPR013830">
    <property type="entry name" value="SGNH_hydro"/>
</dbReference>
<protein>
    <submittedName>
        <fullName evidence="3">Lysophospholipase L1</fullName>
    </submittedName>
</protein>
<sequence length="223" mass="24769">MIKQLKGTALLIAMGFSAMAQTIDSTYDNGHYKDRQALFASLPQQKHAIVFLGNSITEAGKWNEILPGLPVQNRGISGDNSFGVLARLPQIVQAKPAKIFLLIGVNDLKREVPANVIINNCERMLSMIKAGSPRTKVYVQSILPVNDTILIEPFKKVTNANVALVNKAYEQLAKQYGYNFVNLHEPFADAKGQLKRAETPDGLHLKVSSYPAWVNYLRSKKYL</sequence>
<proteinExistence type="predicted"/>
<dbReference type="InterPro" id="IPR051532">
    <property type="entry name" value="Ester_Hydrolysis_Enzymes"/>
</dbReference>
<dbReference type="AlphaFoldDB" id="A0A1N6GP35"/>
<dbReference type="Gene3D" id="3.40.50.1110">
    <property type="entry name" value="SGNH hydrolase"/>
    <property type="match status" value="1"/>
</dbReference>
<dbReference type="OrthoDB" id="9790057at2"/>
<accession>A0A1N6GP35</accession>
<dbReference type="SUPFAM" id="SSF52266">
    <property type="entry name" value="SGNH hydrolase"/>
    <property type="match status" value="1"/>
</dbReference>
<dbReference type="GO" id="GO:0004622">
    <property type="term" value="F:phosphatidylcholine lysophospholipase activity"/>
    <property type="evidence" value="ECO:0007669"/>
    <property type="project" value="TreeGrafter"/>
</dbReference>
<dbReference type="Pfam" id="PF13472">
    <property type="entry name" value="Lipase_GDSL_2"/>
    <property type="match status" value="1"/>
</dbReference>
<feature type="signal peptide" evidence="1">
    <location>
        <begin position="1"/>
        <end position="20"/>
    </location>
</feature>
<keyword evidence="1" id="KW-0732">Signal</keyword>
<dbReference type="InterPro" id="IPR036514">
    <property type="entry name" value="SGNH_hydro_sf"/>
</dbReference>
<gene>
    <name evidence="3" type="ORF">SAMN04488055_2888</name>
</gene>